<evidence type="ECO:0000313" key="4">
    <source>
        <dbReference type="EMBL" id="JAV13025.1"/>
    </source>
</evidence>
<feature type="chain" id="PRO_5012205565" evidence="2">
    <location>
        <begin position="18"/>
        <end position="308"/>
    </location>
</feature>
<evidence type="ECO:0000259" key="3">
    <source>
        <dbReference type="PROSITE" id="PS51969"/>
    </source>
</evidence>
<keyword evidence="1" id="KW-0175">Coiled coil</keyword>
<dbReference type="InterPro" id="IPR043030">
    <property type="entry name" value="BGBP_N_sf"/>
</dbReference>
<dbReference type="PROSITE" id="PS51969">
    <property type="entry name" value="CBM39"/>
    <property type="match status" value="1"/>
</dbReference>
<accession>A0A1L8E3E8</accession>
<evidence type="ECO:0000256" key="2">
    <source>
        <dbReference type="SAM" id="SignalP"/>
    </source>
</evidence>
<dbReference type="EMBL" id="GFDF01001059">
    <property type="protein sequence ID" value="JAV13025.1"/>
    <property type="molecule type" value="Transcribed_RNA"/>
</dbReference>
<name>A0A1L8E3E8_9DIPT</name>
<dbReference type="Pfam" id="PF15886">
    <property type="entry name" value="CBM39"/>
    <property type="match status" value="1"/>
</dbReference>
<feature type="coiled-coil region" evidence="1">
    <location>
        <begin position="152"/>
        <end position="189"/>
    </location>
</feature>
<proteinExistence type="predicted"/>
<dbReference type="AlphaFoldDB" id="A0A1L8E3E8"/>
<reference evidence="4" key="1">
    <citation type="submission" date="2016-12" db="EMBL/GenBank/DDBJ databases">
        <title>An insight into the sialome and mialome of the sand fly, Nyssomyia neivai.</title>
        <authorList>
            <person name="Sebastian V."/>
            <person name="Goulart T.M."/>
            <person name="Oliveira W."/>
            <person name="Calvo E."/>
            <person name="Oliveira L.F."/>
            <person name="Pinto M.C."/>
            <person name="Rosselino A.M."/>
            <person name="Ribeiro J.M."/>
        </authorList>
    </citation>
    <scope>NUCLEOTIDE SEQUENCE</scope>
</reference>
<dbReference type="Gene3D" id="2.60.40.2140">
    <property type="entry name" value="Beta-1,3-glucan-recognition protein, N-terminal domain"/>
    <property type="match status" value="1"/>
</dbReference>
<protein>
    <submittedName>
        <fullName evidence="4">Putative beta-13-glucan-binding protein 2</fullName>
    </submittedName>
</protein>
<organism evidence="4">
    <name type="scientific">Nyssomyia neivai</name>
    <dbReference type="NCBI Taxonomy" id="330878"/>
    <lineage>
        <taxon>Eukaryota</taxon>
        <taxon>Metazoa</taxon>
        <taxon>Ecdysozoa</taxon>
        <taxon>Arthropoda</taxon>
        <taxon>Hexapoda</taxon>
        <taxon>Insecta</taxon>
        <taxon>Pterygota</taxon>
        <taxon>Neoptera</taxon>
        <taxon>Endopterygota</taxon>
        <taxon>Diptera</taxon>
        <taxon>Nematocera</taxon>
        <taxon>Psychodoidea</taxon>
        <taxon>Psychodidae</taxon>
        <taxon>Nyssomyia</taxon>
    </lineage>
</organism>
<feature type="domain" description="CBM39" evidence="3">
    <location>
        <begin position="18"/>
        <end position="117"/>
    </location>
</feature>
<feature type="signal peptide" evidence="2">
    <location>
        <begin position="1"/>
        <end position="17"/>
    </location>
</feature>
<dbReference type="GO" id="GO:0030246">
    <property type="term" value="F:carbohydrate binding"/>
    <property type="evidence" value="ECO:0007669"/>
    <property type="project" value="InterPro"/>
</dbReference>
<evidence type="ECO:0000256" key="1">
    <source>
        <dbReference type="SAM" id="Coils"/>
    </source>
</evidence>
<sequence length="308" mass="34822">MWTQLVLLVLSASAVMSYRMQSPVIEVCPQALRVSIADSTGVQLFAFHGNINHPIGETEAGHLSRDINRKTSGRWVYETTMETFNLGDTINYWIYVQHRGLGYRSDVMKHTVNAFSNKCEAYETDSSEEVQVDSQKYGRKRTKGPNGVCHCEQEIRAANEKVNETRKKLEKAINETRRMQDDFEALNDVLGEVLEKLNYGRKLLLTGVIPPGDNPYDLIRTILSDKLDLNDLKTKLLNASTTVHGAILFEMTSSADKLRILLRAKRLDRSKMRIINYQDEDNEIINISSPTSILDGPDPAIDVRFGAN</sequence>
<keyword evidence="2" id="KW-0732">Signal</keyword>
<dbReference type="InterPro" id="IPR031756">
    <property type="entry name" value="BGBP_N"/>
</dbReference>